<feature type="region of interest" description="Disordered" evidence="2">
    <location>
        <begin position="29"/>
        <end position="48"/>
    </location>
</feature>
<organism evidence="3">
    <name type="scientific">Tanacetum cinerariifolium</name>
    <name type="common">Dalmatian daisy</name>
    <name type="synonym">Chrysanthemum cinerariifolium</name>
    <dbReference type="NCBI Taxonomy" id="118510"/>
    <lineage>
        <taxon>Eukaryota</taxon>
        <taxon>Viridiplantae</taxon>
        <taxon>Streptophyta</taxon>
        <taxon>Embryophyta</taxon>
        <taxon>Tracheophyta</taxon>
        <taxon>Spermatophyta</taxon>
        <taxon>Magnoliopsida</taxon>
        <taxon>eudicotyledons</taxon>
        <taxon>Gunneridae</taxon>
        <taxon>Pentapetalae</taxon>
        <taxon>asterids</taxon>
        <taxon>campanulids</taxon>
        <taxon>Asterales</taxon>
        <taxon>Asteraceae</taxon>
        <taxon>Asteroideae</taxon>
        <taxon>Anthemideae</taxon>
        <taxon>Anthemidinae</taxon>
        <taxon>Tanacetum</taxon>
    </lineage>
</organism>
<feature type="compositionally biased region" description="Polar residues" evidence="2">
    <location>
        <begin position="1"/>
        <end position="15"/>
    </location>
</feature>
<protein>
    <submittedName>
        <fullName evidence="3">Uncharacterized protein</fullName>
    </submittedName>
</protein>
<proteinExistence type="predicted"/>
<dbReference type="EMBL" id="BKCJ010009365">
    <property type="protein sequence ID" value="GEU86618.1"/>
    <property type="molecule type" value="Genomic_DNA"/>
</dbReference>
<accession>A0A6L2NK41</accession>
<comment type="caution">
    <text evidence="3">The sequence shown here is derived from an EMBL/GenBank/DDBJ whole genome shotgun (WGS) entry which is preliminary data.</text>
</comment>
<keyword evidence="1" id="KW-0175">Coiled coil</keyword>
<feature type="coiled-coil region" evidence="1">
    <location>
        <begin position="75"/>
        <end position="113"/>
    </location>
</feature>
<name>A0A6L2NK41_TANCI</name>
<gene>
    <name evidence="3" type="ORF">Tci_058596</name>
</gene>
<sequence length="131" mass="15221">MSNKKTTQTNLSTAEKPTDAILQQPYTTLNHGSQTHMGSSSSEQHTHQLMSPISLFPTVEESVDEHEIADEYLTEKEQQQLLLDEEALRETLEEQARAEKERKERMRQEQTHDELFRLEFEVKSDSEDKSD</sequence>
<evidence type="ECO:0000256" key="1">
    <source>
        <dbReference type="SAM" id="Coils"/>
    </source>
</evidence>
<reference evidence="3" key="1">
    <citation type="journal article" date="2019" name="Sci. Rep.">
        <title>Draft genome of Tanacetum cinerariifolium, the natural source of mosquito coil.</title>
        <authorList>
            <person name="Yamashiro T."/>
            <person name="Shiraishi A."/>
            <person name="Satake H."/>
            <person name="Nakayama K."/>
        </authorList>
    </citation>
    <scope>NUCLEOTIDE SEQUENCE</scope>
</reference>
<dbReference type="AlphaFoldDB" id="A0A6L2NK41"/>
<evidence type="ECO:0000256" key="2">
    <source>
        <dbReference type="SAM" id="MobiDB-lite"/>
    </source>
</evidence>
<feature type="region of interest" description="Disordered" evidence="2">
    <location>
        <begin position="1"/>
        <end position="23"/>
    </location>
</feature>
<evidence type="ECO:0000313" key="3">
    <source>
        <dbReference type="EMBL" id="GEU86618.1"/>
    </source>
</evidence>